<evidence type="ECO:0000256" key="1">
    <source>
        <dbReference type="SAM" id="MobiDB-lite"/>
    </source>
</evidence>
<gene>
    <name evidence="2" type="ORF">PLEPLA_LOCUS28329</name>
</gene>
<reference evidence="2" key="1">
    <citation type="submission" date="2020-03" db="EMBL/GenBank/DDBJ databases">
        <authorList>
            <person name="Weist P."/>
        </authorList>
    </citation>
    <scope>NUCLEOTIDE SEQUENCE</scope>
</reference>
<organism evidence="2 3">
    <name type="scientific">Pleuronectes platessa</name>
    <name type="common">European plaice</name>
    <dbReference type="NCBI Taxonomy" id="8262"/>
    <lineage>
        <taxon>Eukaryota</taxon>
        <taxon>Metazoa</taxon>
        <taxon>Chordata</taxon>
        <taxon>Craniata</taxon>
        <taxon>Vertebrata</taxon>
        <taxon>Euteleostomi</taxon>
        <taxon>Actinopterygii</taxon>
        <taxon>Neopterygii</taxon>
        <taxon>Teleostei</taxon>
        <taxon>Neoteleostei</taxon>
        <taxon>Acanthomorphata</taxon>
        <taxon>Carangaria</taxon>
        <taxon>Pleuronectiformes</taxon>
        <taxon>Pleuronectoidei</taxon>
        <taxon>Pleuronectidae</taxon>
        <taxon>Pleuronectes</taxon>
    </lineage>
</organism>
<feature type="region of interest" description="Disordered" evidence="1">
    <location>
        <begin position="1"/>
        <end position="31"/>
    </location>
</feature>
<accession>A0A9N7YWM5</accession>
<dbReference type="Proteomes" id="UP001153269">
    <property type="component" value="Unassembled WGS sequence"/>
</dbReference>
<sequence length="125" mass="14344">MSTGSLTTHHTQLQGERDREGGGSREEREGPGVIFPFVHMFSGVRRMWETVNTLRTLRRREEEEEGGRGGRKWRVDFLWRHKTKMFGLAPCEVTTVVTPLYTRRTGLGSTTKTRRAGLPPAHEHQ</sequence>
<evidence type="ECO:0000313" key="2">
    <source>
        <dbReference type="EMBL" id="CAB1440563.1"/>
    </source>
</evidence>
<protein>
    <submittedName>
        <fullName evidence="2">Uncharacterized protein</fullName>
    </submittedName>
</protein>
<feature type="compositionally biased region" description="Basic and acidic residues" evidence="1">
    <location>
        <begin position="15"/>
        <end position="30"/>
    </location>
</feature>
<evidence type="ECO:0000313" key="3">
    <source>
        <dbReference type="Proteomes" id="UP001153269"/>
    </source>
</evidence>
<proteinExistence type="predicted"/>
<dbReference type="EMBL" id="CADEAL010002469">
    <property type="protein sequence ID" value="CAB1440563.1"/>
    <property type="molecule type" value="Genomic_DNA"/>
</dbReference>
<dbReference type="AlphaFoldDB" id="A0A9N7YWM5"/>
<comment type="caution">
    <text evidence="2">The sequence shown here is derived from an EMBL/GenBank/DDBJ whole genome shotgun (WGS) entry which is preliminary data.</text>
</comment>
<feature type="compositionally biased region" description="Polar residues" evidence="1">
    <location>
        <begin position="1"/>
        <end position="14"/>
    </location>
</feature>
<name>A0A9N7YWM5_PLEPL</name>
<keyword evidence="3" id="KW-1185">Reference proteome</keyword>